<dbReference type="InterPro" id="IPR013839">
    <property type="entry name" value="DNAligase_adenylation"/>
</dbReference>
<dbReference type="Gene3D" id="2.40.50.140">
    <property type="entry name" value="Nucleic acid-binding proteins"/>
    <property type="match status" value="1"/>
</dbReference>
<feature type="binding site" evidence="11">
    <location>
        <begin position="103"/>
        <end position="107"/>
    </location>
    <ligand>
        <name>NAD(+)</name>
        <dbReference type="ChEBI" id="CHEBI:57540"/>
    </ligand>
</feature>
<comment type="catalytic activity">
    <reaction evidence="10 11">
        <text>NAD(+) + (deoxyribonucleotide)n-3'-hydroxyl + 5'-phospho-(deoxyribonucleotide)m = (deoxyribonucleotide)n+m + AMP + beta-nicotinamide D-nucleotide.</text>
        <dbReference type="EC" id="6.5.1.2"/>
    </reaction>
</comment>
<keyword evidence="2 11" id="KW-0436">Ligase</keyword>
<dbReference type="PIRSF" id="PIRSF001604">
    <property type="entry name" value="LigA"/>
    <property type="match status" value="1"/>
</dbReference>
<evidence type="ECO:0000313" key="14">
    <source>
        <dbReference type="Proteomes" id="UP000014634"/>
    </source>
</evidence>
<dbReference type="Gene3D" id="1.10.287.610">
    <property type="entry name" value="Helix hairpin bin"/>
    <property type="match status" value="1"/>
</dbReference>
<dbReference type="CDD" id="cd17748">
    <property type="entry name" value="BRCT_DNA_ligase_like"/>
    <property type="match status" value="1"/>
</dbReference>
<dbReference type="SMART" id="SM00532">
    <property type="entry name" value="LIGANc"/>
    <property type="match status" value="1"/>
</dbReference>
<evidence type="ECO:0000256" key="6">
    <source>
        <dbReference type="ARBA" id="ARBA00022833"/>
    </source>
</evidence>
<keyword evidence="11" id="KW-0464">Manganese</keyword>
<evidence type="ECO:0000259" key="12">
    <source>
        <dbReference type="PROSITE" id="PS50172"/>
    </source>
</evidence>
<dbReference type="Proteomes" id="UP000014634">
    <property type="component" value="Unassembled WGS sequence"/>
</dbReference>
<feature type="binding site" evidence="11">
    <location>
        <position position="462"/>
    </location>
    <ligand>
        <name>Zn(2+)</name>
        <dbReference type="ChEBI" id="CHEBI:29105"/>
    </ligand>
</feature>
<dbReference type="EMBL" id="ATFE01000009">
    <property type="protein sequence ID" value="EPF28614.1"/>
    <property type="molecule type" value="Genomic_DNA"/>
</dbReference>
<feature type="binding site" evidence="11">
    <location>
        <position position="368"/>
    </location>
    <ligand>
        <name>NAD(+)</name>
        <dbReference type="ChEBI" id="CHEBI:57540"/>
    </ligand>
</feature>
<dbReference type="InterPro" id="IPR036420">
    <property type="entry name" value="BRCT_dom_sf"/>
</dbReference>
<comment type="cofactor">
    <cofactor evidence="11">
        <name>Mg(2+)</name>
        <dbReference type="ChEBI" id="CHEBI:18420"/>
    </cofactor>
    <cofactor evidence="11">
        <name>Mn(2+)</name>
        <dbReference type="ChEBI" id="CHEBI:29035"/>
    </cofactor>
</comment>
<dbReference type="InterPro" id="IPR012340">
    <property type="entry name" value="NA-bd_OB-fold"/>
</dbReference>
<dbReference type="Pfam" id="PF03120">
    <property type="entry name" value="OB_DNA_ligase"/>
    <property type="match status" value="1"/>
</dbReference>
<dbReference type="InterPro" id="IPR004150">
    <property type="entry name" value="NAD_DNA_ligase_OB"/>
</dbReference>
<keyword evidence="9 11" id="KW-0234">DNA repair</keyword>
<dbReference type="Pfam" id="PF14520">
    <property type="entry name" value="HHH_5"/>
    <property type="match status" value="2"/>
</dbReference>
<dbReference type="Pfam" id="PF01653">
    <property type="entry name" value="DNA_ligase_aden"/>
    <property type="match status" value="1"/>
</dbReference>
<dbReference type="NCBIfam" id="NF005932">
    <property type="entry name" value="PRK07956.1"/>
    <property type="match status" value="1"/>
</dbReference>
<evidence type="ECO:0000256" key="3">
    <source>
        <dbReference type="ARBA" id="ARBA00022705"/>
    </source>
</evidence>
<keyword evidence="6 11" id="KW-0862">Zinc</keyword>
<dbReference type="SUPFAM" id="SSF50249">
    <property type="entry name" value="Nucleic acid-binding proteins"/>
    <property type="match status" value="1"/>
</dbReference>
<protein>
    <recommendedName>
        <fullName evidence="11">DNA ligase</fullName>
        <ecNumber evidence="11">6.5.1.2</ecNumber>
    </recommendedName>
    <alternativeName>
        <fullName evidence="11">Polydeoxyribonucleotide synthase [NAD(+)]</fullName>
    </alternativeName>
</protein>
<feature type="active site" description="N6-AMP-lysine intermediate" evidence="11">
    <location>
        <position position="172"/>
    </location>
</feature>
<evidence type="ECO:0000256" key="11">
    <source>
        <dbReference type="HAMAP-Rule" id="MF_01588"/>
    </source>
</evidence>
<comment type="similarity">
    <text evidence="11">Belongs to the NAD-dependent DNA ligase family. LigA subfamily.</text>
</comment>
<comment type="caution">
    <text evidence="11">Lacks conserved residue(s) required for the propagation of feature annotation.</text>
</comment>
<organism evidence="13 14">
    <name type="scientific">Treponema medium ATCC 700293</name>
    <dbReference type="NCBI Taxonomy" id="1125700"/>
    <lineage>
        <taxon>Bacteria</taxon>
        <taxon>Pseudomonadati</taxon>
        <taxon>Spirochaetota</taxon>
        <taxon>Spirochaetia</taxon>
        <taxon>Spirochaetales</taxon>
        <taxon>Treponemataceae</taxon>
        <taxon>Treponema</taxon>
    </lineage>
</organism>
<dbReference type="SMART" id="SM00292">
    <property type="entry name" value="BRCT"/>
    <property type="match status" value="1"/>
</dbReference>
<keyword evidence="8 11" id="KW-0520">NAD</keyword>
<dbReference type="PROSITE" id="PS01055">
    <property type="entry name" value="DNA_LIGASE_N1"/>
    <property type="match status" value="1"/>
</dbReference>
<comment type="function">
    <text evidence="1 11">DNA ligase that catalyzes the formation of phosphodiester linkages between 5'-phosphoryl and 3'-hydroxyl groups in double-stranded DNA using NAD as a coenzyme and as the energy source for the reaction. It is essential for DNA replication and repair of damaged DNA.</text>
</comment>
<comment type="caution">
    <text evidence="13">The sequence shown here is derived from an EMBL/GenBank/DDBJ whole genome shotgun (WGS) entry which is preliminary data.</text>
</comment>
<evidence type="ECO:0000256" key="7">
    <source>
        <dbReference type="ARBA" id="ARBA00022842"/>
    </source>
</evidence>
<evidence type="ECO:0000256" key="1">
    <source>
        <dbReference type="ARBA" id="ARBA00004067"/>
    </source>
</evidence>
<feature type="binding site" evidence="11">
    <location>
        <position position="235"/>
    </location>
    <ligand>
        <name>NAD(+)</name>
        <dbReference type="ChEBI" id="CHEBI:57540"/>
    </ligand>
</feature>
<evidence type="ECO:0000256" key="10">
    <source>
        <dbReference type="ARBA" id="ARBA00034005"/>
    </source>
</evidence>
<name>A0AA87TEU7_TREMD</name>
<dbReference type="Gene3D" id="3.40.50.10190">
    <property type="entry name" value="BRCT domain"/>
    <property type="match status" value="1"/>
</dbReference>
<proteinExistence type="inferred from homology"/>
<feature type="binding site" evidence="11">
    <location>
        <begin position="145"/>
        <end position="146"/>
    </location>
    <ligand>
        <name>NAD(+)</name>
        <dbReference type="ChEBI" id="CHEBI:57540"/>
    </ligand>
</feature>
<gene>
    <name evidence="11" type="primary">ligA</name>
    <name evidence="13" type="ORF">HMPREF9195_01312</name>
</gene>
<dbReference type="InterPro" id="IPR001357">
    <property type="entry name" value="BRCT_dom"/>
</dbReference>
<dbReference type="GO" id="GO:0046872">
    <property type="term" value="F:metal ion binding"/>
    <property type="evidence" value="ECO:0007669"/>
    <property type="project" value="UniProtKB-KW"/>
</dbReference>
<feature type="domain" description="BRCT" evidence="12">
    <location>
        <begin position="636"/>
        <end position="714"/>
    </location>
</feature>
<feature type="binding site" evidence="11">
    <location>
        <position position="475"/>
    </location>
    <ligand>
        <name>Zn(2+)</name>
        <dbReference type="ChEBI" id="CHEBI:29105"/>
    </ligand>
</feature>
<feature type="binding site" evidence="11">
    <location>
        <position position="459"/>
    </location>
    <ligand>
        <name>Zn(2+)</name>
        <dbReference type="ChEBI" id="CHEBI:29105"/>
    </ligand>
</feature>
<keyword evidence="4 11" id="KW-0479">Metal-binding</keyword>
<dbReference type="Gene3D" id="1.10.150.20">
    <property type="entry name" value="5' to 3' exonuclease, C-terminal subdomain"/>
    <property type="match status" value="2"/>
</dbReference>
<reference evidence="13 14" key="1">
    <citation type="submission" date="2013-04" db="EMBL/GenBank/DDBJ databases">
        <title>The Genome Sequence of Treponema medium ATCC 700293.</title>
        <authorList>
            <consortium name="The Broad Institute Genomics Platform"/>
            <person name="Earl A."/>
            <person name="Ward D."/>
            <person name="Feldgarden M."/>
            <person name="Gevers D."/>
            <person name="Leonetti C."/>
            <person name="Blanton J.M."/>
            <person name="Dewhirst F.E."/>
            <person name="Izard J."/>
            <person name="Walker B."/>
            <person name="Young S."/>
            <person name="Zeng Q."/>
            <person name="Gargeya S."/>
            <person name="Fitzgerald M."/>
            <person name="Haas B."/>
            <person name="Abouelleil A."/>
            <person name="Allen A.W."/>
            <person name="Alvarado L."/>
            <person name="Arachchi H.M."/>
            <person name="Berlin A.M."/>
            <person name="Chapman S.B."/>
            <person name="Gainer-Dewar J."/>
            <person name="Goldberg J."/>
            <person name="Griggs A."/>
            <person name="Gujja S."/>
            <person name="Hansen M."/>
            <person name="Howarth C."/>
            <person name="Imamovic A."/>
            <person name="Ireland A."/>
            <person name="Larimer J."/>
            <person name="McCowan C."/>
            <person name="Murphy C."/>
            <person name="Pearson M."/>
            <person name="Poon T.W."/>
            <person name="Priest M."/>
            <person name="Roberts A."/>
            <person name="Saif S."/>
            <person name="Shea T."/>
            <person name="Sisk P."/>
            <person name="Sykes S."/>
            <person name="Wortman J."/>
            <person name="Nusbaum C."/>
            <person name="Birren B."/>
        </authorList>
    </citation>
    <scope>NUCLEOTIDE SEQUENCE [LARGE SCALE GENOMIC DNA]</scope>
    <source>
        <strain evidence="13 14">ATCC 700293</strain>
    </source>
</reference>
<dbReference type="InterPro" id="IPR010994">
    <property type="entry name" value="RuvA_2-like"/>
</dbReference>
<evidence type="ECO:0000256" key="8">
    <source>
        <dbReference type="ARBA" id="ARBA00023027"/>
    </source>
</evidence>
<dbReference type="EC" id="6.5.1.2" evidence="11"/>
<dbReference type="Gene3D" id="3.30.470.30">
    <property type="entry name" value="DNA ligase/mRNA capping enzyme"/>
    <property type="match status" value="1"/>
</dbReference>
<evidence type="ECO:0000256" key="2">
    <source>
        <dbReference type="ARBA" id="ARBA00022598"/>
    </source>
</evidence>
<feature type="binding site" evidence="11">
    <location>
        <position position="480"/>
    </location>
    <ligand>
        <name>Zn(2+)</name>
        <dbReference type="ChEBI" id="CHEBI:29105"/>
    </ligand>
</feature>
<dbReference type="InterPro" id="IPR013840">
    <property type="entry name" value="DNAligase_N"/>
</dbReference>
<evidence type="ECO:0000256" key="4">
    <source>
        <dbReference type="ARBA" id="ARBA00022723"/>
    </source>
</evidence>
<keyword evidence="3 11" id="KW-0235">DNA replication</keyword>
<dbReference type="GO" id="GO:0006281">
    <property type="term" value="P:DNA repair"/>
    <property type="evidence" value="ECO:0007669"/>
    <property type="project" value="UniProtKB-KW"/>
</dbReference>
<dbReference type="PROSITE" id="PS50172">
    <property type="entry name" value="BRCT"/>
    <property type="match status" value="1"/>
</dbReference>
<dbReference type="SUPFAM" id="SSF47781">
    <property type="entry name" value="RuvA domain 2-like"/>
    <property type="match status" value="1"/>
</dbReference>
<accession>A0AA87TEU7</accession>
<dbReference type="HAMAP" id="MF_01588">
    <property type="entry name" value="DNA_ligase_A"/>
    <property type="match status" value="1"/>
</dbReference>
<dbReference type="SUPFAM" id="SSF56091">
    <property type="entry name" value="DNA ligase/mRNA capping enzyme, catalytic domain"/>
    <property type="match status" value="1"/>
</dbReference>
<dbReference type="Pfam" id="PF00533">
    <property type="entry name" value="BRCT"/>
    <property type="match status" value="1"/>
</dbReference>
<dbReference type="GO" id="GO:0003911">
    <property type="term" value="F:DNA ligase (NAD+) activity"/>
    <property type="evidence" value="ECO:0007669"/>
    <property type="project" value="UniProtKB-UniRule"/>
</dbReference>
<dbReference type="AlphaFoldDB" id="A0AA87TEU7"/>
<feature type="binding site" evidence="11">
    <location>
        <position position="193"/>
    </location>
    <ligand>
        <name>NAD(+)</name>
        <dbReference type="ChEBI" id="CHEBI:57540"/>
    </ligand>
</feature>
<evidence type="ECO:0000313" key="13">
    <source>
        <dbReference type="EMBL" id="EPF28614.1"/>
    </source>
</evidence>
<feature type="binding site" evidence="11">
    <location>
        <position position="347"/>
    </location>
    <ligand>
        <name>NAD(+)</name>
        <dbReference type="ChEBI" id="CHEBI:57540"/>
    </ligand>
</feature>
<evidence type="ECO:0000256" key="5">
    <source>
        <dbReference type="ARBA" id="ARBA00022763"/>
    </source>
</evidence>
<dbReference type="NCBIfam" id="TIGR00575">
    <property type="entry name" value="dnlj"/>
    <property type="match status" value="1"/>
</dbReference>
<dbReference type="SUPFAM" id="SSF52113">
    <property type="entry name" value="BRCT domain"/>
    <property type="match status" value="1"/>
</dbReference>
<keyword evidence="7 11" id="KW-0460">Magnesium</keyword>
<dbReference type="GO" id="GO:0006260">
    <property type="term" value="P:DNA replication"/>
    <property type="evidence" value="ECO:0007669"/>
    <property type="project" value="UniProtKB-KW"/>
</dbReference>
<evidence type="ECO:0000256" key="9">
    <source>
        <dbReference type="ARBA" id="ARBA00023204"/>
    </source>
</evidence>
<keyword evidence="5 11" id="KW-0227">DNA damage</keyword>
<sequence length="714" mass="79325">MNHLQLLYIRVQQLKASFVRAQNIAAVWNYCHPWQFWSNSLNFSAGMLKIDLMRLPCCLSVGKNVRNVVCFRFMEKNARIQELEALIKKHQDLYYNAEPEISDADFDLLWDELRSLDPRNTLFATVPKDSADGFPKAEHIIPMGSQDKAADPESFQKWAEKMPFSDFLVQYKLDGASMELQYEKGRLVRAVTRGDGKIGDDITANVKKMQGVVLELKGDSAPTGTAPFSGGIRGEVLMTKEVLRRFYPDKKNCRNAANGLMKRKDGSGSEHLEIICYDAAAGTVGKPFTETAPFTTETEKLNWLEAQGFLQVPVTRCVGVREVIDYRAHVMDIRSTIPYDIDGLVVKNDHIDTADLSRARPEKQIAFKFSLEEAVTVLRSVEWSESGVTYTPIALIDPVQLAGTTVKRANLCNPNMIAELNLKIGSRVLVTKRGEIIPKIEALIENPASSVSIEQPCRCTSCGAALLDEGTRLYCPNPACPKLIHHRIEKWINTLDIQDFGTVLLKQLFDAQRLRSISDLYTLTVEELAALERMGKKSAEKVYRALHAKREISLPTFIAGFDIEGIGRTMVEKLVEAGFDTLEKLLAATEEDFAAVYQFGSILAHTLTLGLRDAKEEMLHLTGSGTIVIQAPAAAQGKLPLAGKSFCFTGELNTLKRKEAEAMVQAKGGTVKSSVTKGLTYLVTNTPDSGSSKNKKAQELGTEIITEEEFLKLF</sequence>
<dbReference type="InterPro" id="IPR001679">
    <property type="entry name" value="DNA_ligase"/>
</dbReference>
<dbReference type="InterPro" id="IPR018239">
    <property type="entry name" value="DNA_ligase_AS"/>
</dbReference>